<dbReference type="GO" id="GO:0016829">
    <property type="term" value="F:lyase activity"/>
    <property type="evidence" value="ECO:0007669"/>
    <property type="project" value="UniProtKB-KW"/>
</dbReference>
<comment type="catalytic activity">
    <reaction evidence="9 10">
        <text>L-glutamine + H2O = L-glutamate + NH4(+)</text>
        <dbReference type="Rhea" id="RHEA:15889"/>
        <dbReference type="ChEBI" id="CHEBI:15377"/>
        <dbReference type="ChEBI" id="CHEBI:28938"/>
        <dbReference type="ChEBI" id="CHEBI:29985"/>
        <dbReference type="ChEBI" id="CHEBI:58359"/>
        <dbReference type="EC" id="3.5.1.2"/>
    </reaction>
</comment>
<keyword evidence="10" id="KW-0963">Cytoplasm</keyword>
<dbReference type="EC" id="3.5.1.2" evidence="10"/>
<dbReference type="GO" id="GO:0005737">
    <property type="term" value="C:cytoplasm"/>
    <property type="evidence" value="ECO:0007669"/>
    <property type="project" value="UniProtKB-SubCell"/>
</dbReference>
<evidence type="ECO:0000256" key="7">
    <source>
        <dbReference type="ARBA" id="ARBA00023239"/>
    </source>
</evidence>
<accession>A0A7S7LY14</accession>
<dbReference type="AlphaFoldDB" id="A0A7S7LY14"/>
<dbReference type="InterPro" id="IPR010139">
    <property type="entry name" value="Imidazole-glycPsynth_HisH"/>
</dbReference>
<dbReference type="InterPro" id="IPR017926">
    <property type="entry name" value="GATASE"/>
</dbReference>
<feature type="active site" evidence="10 11">
    <location>
        <position position="187"/>
    </location>
</feature>
<dbReference type="NCBIfam" id="TIGR01855">
    <property type="entry name" value="IMP_synth_hisH"/>
    <property type="match status" value="1"/>
</dbReference>
<evidence type="ECO:0000256" key="10">
    <source>
        <dbReference type="HAMAP-Rule" id="MF_00278"/>
    </source>
</evidence>
<feature type="active site" description="Nucleophile" evidence="10 11">
    <location>
        <position position="80"/>
    </location>
</feature>
<dbReference type="GO" id="GO:0000107">
    <property type="term" value="F:imidazoleglycerol-phosphate synthase activity"/>
    <property type="evidence" value="ECO:0007669"/>
    <property type="project" value="UniProtKB-UniRule"/>
</dbReference>
<reference evidence="13 14" key="1">
    <citation type="submission" date="2020-05" db="EMBL/GenBank/DDBJ databases">
        <title>Sulfurimonas marisnigri, sp. nov., and Sulfurimonas baltica, sp. nov., manganese oxide reducing chemolithoautotrophs of the class Epsilonproteobacteria isolated from the pelagic redoxclines of the Black and Baltic Seas and emended description of the genus Sulfurimonas.</title>
        <authorList>
            <person name="Henkel J.V."/>
            <person name="Laudan C."/>
            <person name="Werner J."/>
            <person name="Neu T."/>
            <person name="Plewe S."/>
            <person name="Sproer C."/>
            <person name="Bunk B."/>
            <person name="Schulz-Vogt H.N."/>
        </authorList>
    </citation>
    <scope>NUCLEOTIDE SEQUENCE [LARGE SCALE GENOMIC DNA]</scope>
    <source>
        <strain evidence="13 14">GD2</strain>
    </source>
</reference>
<organism evidence="13 14">
    <name type="scientific">Candidatus Sulfurimonas baltica</name>
    <dbReference type="NCBI Taxonomy" id="2740404"/>
    <lineage>
        <taxon>Bacteria</taxon>
        <taxon>Pseudomonadati</taxon>
        <taxon>Campylobacterota</taxon>
        <taxon>Epsilonproteobacteria</taxon>
        <taxon>Campylobacterales</taxon>
        <taxon>Sulfurimonadaceae</taxon>
        <taxon>Sulfurimonas</taxon>
    </lineage>
</organism>
<comment type="subcellular location">
    <subcellularLocation>
        <location evidence="10">Cytoplasm</location>
    </subcellularLocation>
</comment>
<dbReference type="EMBL" id="CP054492">
    <property type="protein sequence ID" value="QOY52684.1"/>
    <property type="molecule type" value="Genomic_DNA"/>
</dbReference>
<dbReference type="PANTHER" id="PTHR42701">
    <property type="entry name" value="IMIDAZOLE GLYCEROL PHOSPHATE SYNTHASE SUBUNIT HISH"/>
    <property type="match status" value="1"/>
</dbReference>
<evidence type="ECO:0000313" key="13">
    <source>
        <dbReference type="EMBL" id="QOY52684.1"/>
    </source>
</evidence>
<evidence type="ECO:0000256" key="9">
    <source>
        <dbReference type="ARBA" id="ARBA00049534"/>
    </source>
</evidence>
<keyword evidence="3 10" id="KW-0028">Amino-acid biosynthesis</keyword>
<evidence type="ECO:0000256" key="8">
    <source>
        <dbReference type="ARBA" id="ARBA00047838"/>
    </source>
</evidence>
<comment type="catalytic activity">
    <reaction evidence="8 10">
        <text>5-[(5-phospho-1-deoxy-D-ribulos-1-ylimino)methylamino]-1-(5-phospho-beta-D-ribosyl)imidazole-4-carboxamide + L-glutamine = D-erythro-1-(imidazol-4-yl)glycerol 3-phosphate + 5-amino-1-(5-phospho-beta-D-ribosyl)imidazole-4-carboxamide + L-glutamate + H(+)</text>
        <dbReference type="Rhea" id="RHEA:24793"/>
        <dbReference type="ChEBI" id="CHEBI:15378"/>
        <dbReference type="ChEBI" id="CHEBI:29985"/>
        <dbReference type="ChEBI" id="CHEBI:58278"/>
        <dbReference type="ChEBI" id="CHEBI:58359"/>
        <dbReference type="ChEBI" id="CHEBI:58475"/>
        <dbReference type="ChEBI" id="CHEBI:58525"/>
        <dbReference type="EC" id="4.3.2.10"/>
    </reaction>
</comment>
<comment type="pathway">
    <text evidence="1 10">Amino-acid biosynthesis; L-histidine biosynthesis; L-histidine from 5-phospho-alpha-D-ribose 1-diphosphate: step 5/9.</text>
</comment>
<evidence type="ECO:0000256" key="2">
    <source>
        <dbReference type="ARBA" id="ARBA00011152"/>
    </source>
</evidence>
<dbReference type="GO" id="GO:0004359">
    <property type="term" value="F:glutaminase activity"/>
    <property type="evidence" value="ECO:0007669"/>
    <property type="project" value="UniProtKB-EC"/>
</dbReference>
<comment type="function">
    <text evidence="10">IGPS catalyzes the conversion of PRFAR and glutamine to IGP, AICAR and glutamate. The HisH subunit catalyzes the hydrolysis of glutamine to glutamate and ammonia as part of the synthesis of IGP and AICAR. The resulting ammonia molecule is channeled to the active site of HisF.</text>
</comment>
<keyword evidence="14" id="KW-1185">Reference proteome</keyword>
<sequence>MITIIDYGMGNLGSIKNMFKYIGVEATIESDVDKIKNASKILLPGVGSFDTAMKKINESDLKEVLNEKAIKEQVPVLGICLGMQLLTNLSEEGTLSGLGWIPAKTVSFKGRIDKKYRVPHMGWNIVNKSNESLLTAGFEEFDETRFYFVHSYYVKVADVKNSILTTDYGIKFDSAIQKDNIMGAQFHPEKSHKFGMKLFENFARI</sequence>
<dbReference type="HAMAP" id="MF_00278">
    <property type="entry name" value="HisH"/>
    <property type="match status" value="1"/>
</dbReference>
<evidence type="ECO:0000259" key="12">
    <source>
        <dbReference type="Pfam" id="PF00117"/>
    </source>
</evidence>
<keyword evidence="4 10" id="KW-0378">Hydrolase</keyword>
<evidence type="ECO:0000256" key="3">
    <source>
        <dbReference type="ARBA" id="ARBA00022605"/>
    </source>
</evidence>
<dbReference type="KEGG" id="sbal:HUE88_03055"/>
<name>A0A7S7LY14_9BACT</name>
<evidence type="ECO:0000313" key="14">
    <source>
        <dbReference type="Proteomes" id="UP000593994"/>
    </source>
</evidence>
<comment type="subunit">
    <text evidence="2 10">Heterodimer of HisH and HisF.</text>
</comment>
<dbReference type="Pfam" id="PF00117">
    <property type="entry name" value="GATase"/>
    <property type="match status" value="1"/>
</dbReference>
<dbReference type="RefSeq" id="WP_194370950.1">
    <property type="nucleotide sequence ID" value="NZ_CP054492.1"/>
</dbReference>
<dbReference type="PANTHER" id="PTHR42701:SF1">
    <property type="entry name" value="IMIDAZOLE GLYCEROL PHOSPHATE SYNTHASE SUBUNIT HISH"/>
    <property type="match status" value="1"/>
</dbReference>
<dbReference type="GO" id="GO:0000105">
    <property type="term" value="P:L-histidine biosynthetic process"/>
    <property type="evidence" value="ECO:0007669"/>
    <property type="project" value="UniProtKB-UniRule"/>
</dbReference>
<proteinExistence type="inferred from homology"/>
<protein>
    <recommendedName>
        <fullName evidence="10">Imidazole glycerol phosphate synthase subunit HisH</fullName>
        <ecNumber evidence="10">4.3.2.10</ecNumber>
    </recommendedName>
    <alternativeName>
        <fullName evidence="10">IGP synthase glutaminase subunit</fullName>
        <ecNumber evidence="10">3.5.1.2</ecNumber>
    </alternativeName>
    <alternativeName>
        <fullName evidence="10">IGP synthase subunit HisH</fullName>
    </alternativeName>
    <alternativeName>
        <fullName evidence="10">ImGP synthase subunit HisH</fullName>
        <shortName evidence="10">IGPS subunit HisH</shortName>
    </alternativeName>
</protein>
<dbReference type="UniPathway" id="UPA00031">
    <property type="reaction ID" value="UER00010"/>
</dbReference>
<evidence type="ECO:0000256" key="1">
    <source>
        <dbReference type="ARBA" id="ARBA00005091"/>
    </source>
</evidence>
<dbReference type="Gene3D" id="3.40.50.880">
    <property type="match status" value="1"/>
</dbReference>
<evidence type="ECO:0000256" key="5">
    <source>
        <dbReference type="ARBA" id="ARBA00022962"/>
    </source>
</evidence>
<keyword evidence="6 10" id="KW-0368">Histidine biosynthesis</keyword>
<dbReference type="PROSITE" id="PS51273">
    <property type="entry name" value="GATASE_TYPE_1"/>
    <property type="match status" value="1"/>
</dbReference>
<dbReference type="InterPro" id="IPR029062">
    <property type="entry name" value="Class_I_gatase-like"/>
</dbReference>
<evidence type="ECO:0000256" key="6">
    <source>
        <dbReference type="ARBA" id="ARBA00023102"/>
    </source>
</evidence>
<keyword evidence="7 10" id="KW-0456">Lyase</keyword>
<feature type="domain" description="Glutamine amidotransferase" evidence="12">
    <location>
        <begin position="4"/>
        <end position="202"/>
    </location>
</feature>
<evidence type="ECO:0000256" key="11">
    <source>
        <dbReference type="PIRSR" id="PIRSR000495-1"/>
    </source>
</evidence>
<dbReference type="SUPFAM" id="SSF52317">
    <property type="entry name" value="Class I glutamine amidotransferase-like"/>
    <property type="match status" value="1"/>
</dbReference>
<feature type="active site" evidence="10 11">
    <location>
        <position position="189"/>
    </location>
</feature>
<keyword evidence="5 10" id="KW-0315">Glutamine amidotransferase</keyword>
<dbReference type="PIRSF" id="PIRSF000495">
    <property type="entry name" value="Amidotransf_hisH"/>
    <property type="match status" value="1"/>
</dbReference>
<evidence type="ECO:0000256" key="4">
    <source>
        <dbReference type="ARBA" id="ARBA00022801"/>
    </source>
</evidence>
<gene>
    <name evidence="10 13" type="primary">hisH</name>
    <name evidence="13" type="ORF">HUE88_03055</name>
</gene>
<dbReference type="CDD" id="cd01748">
    <property type="entry name" value="GATase1_IGP_Synthase"/>
    <property type="match status" value="1"/>
</dbReference>
<dbReference type="EC" id="4.3.2.10" evidence="10"/>
<dbReference type="Proteomes" id="UP000593994">
    <property type="component" value="Chromosome"/>
</dbReference>